<proteinExistence type="predicted"/>
<dbReference type="InterPro" id="IPR057727">
    <property type="entry name" value="WCX_dom"/>
</dbReference>
<evidence type="ECO:0000313" key="5">
    <source>
        <dbReference type="Proteomes" id="UP001501586"/>
    </source>
</evidence>
<dbReference type="PANTHER" id="PTHR34580">
    <property type="match status" value="1"/>
</dbReference>
<dbReference type="InterPro" id="IPR043839">
    <property type="entry name" value="PafC_HTH"/>
</dbReference>
<dbReference type="PANTHER" id="PTHR34580:SF1">
    <property type="entry name" value="PROTEIN PAFC"/>
    <property type="match status" value="1"/>
</dbReference>
<comment type="caution">
    <text evidence="4">The sequence shown here is derived from an EMBL/GenBank/DDBJ whole genome shotgun (WGS) entry which is preliminary data.</text>
</comment>
<name>A0ABP8ENN6_9MICO</name>
<dbReference type="RefSeq" id="WP_236863381.1">
    <property type="nucleotide sequence ID" value="NZ_BAABAZ010000012.1"/>
</dbReference>
<evidence type="ECO:0000259" key="2">
    <source>
        <dbReference type="Pfam" id="PF19187"/>
    </source>
</evidence>
<dbReference type="InterPro" id="IPR051534">
    <property type="entry name" value="CBASS_pafABC_assoc_protein"/>
</dbReference>
<dbReference type="PIRSF" id="PIRSF016838">
    <property type="entry name" value="PafC"/>
    <property type="match status" value="1"/>
</dbReference>
<dbReference type="Pfam" id="PF19187">
    <property type="entry name" value="HTH_PafC"/>
    <property type="match status" value="1"/>
</dbReference>
<dbReference type="PROSITE" id="PS52050">
    <property type="entry name" value="WYL"/>
    <property type="match status" value="1"/>
</dbReference>
<evidence type="ECO:0000313" key="4">
    <source>
        <dbReference type="EMBL" id="GAA4285548.1"/>
    </source>
</evidence>
<gene>
    <name evidence="4" type="ORF">GCM10022261_30790</name>
</gene>
<dbReference type="EMBL" id="BAABAZ010000012">
    <property type="protein sequence ID" value="GAA4285548.1"/>
    <property type="molecule type" value="Genomic_DNA"/>
</dbReference>
<feature type="domain" description="WYL" evidence="1">
    <location>
        <begin position="141"/>
        <end position="206"/>
    </location>
</feature>
<dbReference type="Proteomes" id="UP001501586">
    <property type="component" value="Unassembled WGS sequence"/>
</dbReference>
<evidence type="ECO:0000259" key="3">
    <source>
        <dbReference type="Pfam" id="PF25583"/>
    </source>
</evidence>
<dbReference type="InterPro" id="IPR026881">
    <property type="entry name" value="WYL_dom"/>
</dbReference>
<feature type="domain" description="PafC HTH" evidence="2">
    <location>
        <begin position="6"/>
        <end position="119"/>
    </location>
</feature>
<dbReference type="Pfam" id="PF13280">
    <property type="entry name" value="WYL"/>
    <property type="match status" value="1"/>
</dbReference>
<protein>
    <submittedName>
        <fullName evidence="4">WYL domain-containing protein</fullName>
    </submittedName>
</protein>
<evidence type="ECO:0000259" key="1">
    <source>
        <dbReference type="Pfam" id="PF13280"/>
    </source>
</evidence>
<feature type="domain" description="WCX" evidence="3">
    <location>
        <begin position="230"/>
        <end position="306"/>
    </location>
</feature>
<accession>A0ABP8ENN6</accession>
<dbReference type="InterPro" id="IPR028349">
    <property type="entry name" value="PafC-like"/>
</dbReference>
<dbReference type="Pfam" id="PF25583">
    <property type="entry name" value="WCX"/>
    <property type="match status" value="1"/>
</dbReference>
<sequence length="319" mass="34526">MRNAADRLSRLLGLVPYLLENPGAELEHTAALFDVSPDVLIDDLQLLFVTGRPGRMPDDLIEASWEDGRIYVGNADEVSVPVRLTRDEATSLLIALDYLSSLDPERSATVDAVRRKVRAATGLDDADSTVQVELPPLDEDVAATIRAAAAEGSGLALEYYVPARDELTERTVTPRALRLAGQWYMDAWCHTSNGERSFAVANIRTLAPAEAPPAPEPAPAGGQERQAAEARTVRLVVAPPAAWIADELDPLEVDHDTHGPGTVMMTLQVFSQTWLTRLLLQHGRHILDVAPPDLARDALREVTAALGPASEDDSPSARD</sequence>
<organism evidence="4 5">
    <name type="scientific">Brevibacterium daeguense</name>
    <dbReference type="NCBI Taxonomy" id="909936"/>
    <lineage>
        <taxon>Bacteria</taxon>
        <taxon>Bacillati</taxon>
        <taxon>Actinomycetota</taxon>
        <taxon>Actinomycetes</taxon>
        <taxon>Micrococcales</taxon>
        <taxon>Brevibacteriaceae</taxon>
        <taxon>Brevibacterium</taxon>
    </lineage>
</organism>
<keyword evidence="5" id="KW-1185">Reference proteome</keyword>
<reference evidence="5" key="1">
    <citation type="journal article" date="2019" name="Int. J. Syst. Evol. Microbiol.">
        <title>The Global Catalogue of Microorganisms (GCM) 10K type strain sequencing project: providing services to taxonomists for standard genome sequencing and annotation.</title>
        <authorList>
            <consortium name="The Broad Institute Genomics Platform"/>
            <consortium name="The Broad Institute Genome Sequencing Center for Infectious Disease"/>
            <person name="Wu L."/>
            <person name="Ma J."/>
        </authorList>
    </citation>
    <scope>NUCLEOTIDE SEQUENCE [LARGE SCALE GENOMIC DNA]</scope>
    <source>
        <strain evidence="5">JCM 17458</strain>
    </source>
</reference>